<reference evidence="12 13" key="1">
    <citation type="journal article" date="2019" name="Int. J. Syst. Evol. Microbiol.">
        <title>The Global Catalogue of Microorganisms (GCM) 10K type strain sequencing project: providing services to taxonomists for standard genome sequencing and annotation.</title>
        <authorList>
            <consortium name="The Broad Institute Genomics Platform"/>
            <consortium name="The Broad Institute Genome Sequencing Center for Infectious Disease"/>
            <person name="Wu L."/>
            <person name="Ma J."/>
        </authorList>
    </citation>
    <scope>NUCLEOTIDE SEQUENCE [LARGE SCALE GENOMIC DNA]</scope>
    <source>
        <strain evidence="12 13">JCM 15608</strain>
    </source>
</reference>
<keyword evidence="13" id="KW-1185">Reference proteome</keyword>
<evidence type="ECO:0000259" key="11">
    <source>
        <dbReference type="Pfam" id="PF17946"/>
    </source>
</evidence>
<dbReference type="Gene3D" id="3.40.50.300">
    <property type="entry name" value="P-loop containing nucleotide triphosphate hydrolases"/>
    <property type="match status" value="2"/>
</dbReference>
<comment type="miscellaneous">
    <text evidence="10">In the RecBCD complex, RecB has a slow 3'-5' helicase, an exonuclease activity and loads RecA onto ssDNA, RecD has a fast 5'-3' helicase activity, while RecC stimulates the ATPase and processivity of the RecB helicase and contributes to recognition of the Chi site.</text>
</comment>
<dbReference type="Pfam" id="PF04257">
    <property type="entry name" value="Exonuc_V_gamma"/>
    <property type="match status" value="1"/>
</dbReference>
<dbReference type="PIRSF" id="PIRSF000980">
    <property type="entry name" value="RecC"/>
    <property type="match status" value="1"/>
</dbReference>
<dbReference type="Gene3D" id="1.10.10.160">
    <property type="match status" value="1"/>
</dbReference>
<keyword evidence="1 10" id="KW-0540">Nuclease</keyword>
<keyword evidence="4 10" id="KW-0378">Hydrolase</keyword>
<dbReference type="HAMAP" id="MF_01486">
    <property type="entry name" value="RecC"/>
    <property type="match status" value="1"/>
</dbReference>
<evidence type="ECO:0000256" key="7">
    <source>
        <dbReference type="ARBA" id="ARBA00022840"/>
    </source>
</evidence>
<sequence>MIYLYPANKMENLLLLLNKISEISPLGVFNQDVIVVQNAGMQHWLNLALANERGISMNIRYALPAQFLWKLMRSLASEEKVPDQSPYSREVLAWRIYHLLGLETVIKDDDFMPATRYWLADVDHIAEQQNVDKQAALKRYQLARQMADLYEQYLIFRPQWLSAWQQGDFSPTSPFALALNNENQSSEQQHNPLQEHKWQGRLWQLLTQELPYDPVALMRDAIANMADKKSIIPKRISFFGLNTMAPMWLDFINALSEHVEVHFFHLNPCFSYWGDIQSEKQALAKLSHWSADAENEQCFIGNPLLANLGQQGREFLSMIQGYSTVDIELFEEAHAITHAVEPTTGSPSLNILQQLQNDILTLSDARENSANSIGNSTEGNNNLNTHDNSIVISSAHSALREVQGLHDYLLHQFNEDPSLTPKDILVMCPQIEQYAPYVNAVFTRGWQDVGDDVPPLPCSIADRSAKDSDPLVAAFTELLALPDSRFGVSQLLSFIRLPAISHKFSISADDLDKITLWLDDASVHWGLDTRHKQQFIGEQASNSFTWQQGLSRLLRGFAFNDSEQVYQQQLLLTHVEGDDAILLGQLMLFIEQLQHFSLQLNTPRSAVQWQSFLLEQLETLFSRVDDKSLNSEASIAIIEQAIAGLVEHCQHAYFEEALPLTIIVDYLNNHFSEGDASKQFMVGQVTFCSMLPMRSIPFKVIAVLGLNDGEFPRQRQPLGFDLMSLTPVALGDRSRRGDDRYLFLEAIISARKALYLSFQGRNIKNNNERQPSIVLKELMDYLTQGYGYQFSDHDKRDLNQLPMQAFSLDNYRSNINPWPSFDSRWLALGLNEQQSSLAIEQSKAQLLSSIEAQDLNNHLVLSTEQLIRFFQHPARLFAQQNLNLYFDNDSVMLNDVEPFEFDRLQSYLVRQALLEGCLSTQETTRADNTAAVLQHAQLTGKFPDLPTTPGVLDEYVQDTLIFSEEIRNHGVDNPELIDVSLPLALLSPLTIELTLNTKLPIKNNKLVHYRSSTAKAKDLFTLYLNQLILQVVQEQSVGINEALLAVDENLGIYFNTKTQSVEKYQVSAIESPVAKLKQLVSFFIQGQQQPLLLNGELAAAVYAKKWGKVEEFTQERFESFWHGDINMRGFAEDPYINYFWPTCPEYSQYERDLVAVYDDIYNVVEKVKSTTKKASAKGTKS</sequence>
<comment type="caution">
    <text evidence="12">The sequence shown here is derived from an EMBL/GenBank/DDBJ whole genome shotgun (WGS) entry which is preliminary data.</text>
</comment>
<dbReference type="InterPro" id="IPR041500">
    <property type="entry name" value="RecC_C"/>
</dbReference>
<dbReference type="PANTHER" id="PTHR30591">
    <property type="entry name" value="RECBCD ENZYME SUBUNIT RECC"/>
    <property type="match status" value="1"/>
</dbReference>
<dbReference type="Gene3D" id="1.10.10.990">
    <property type="match status" value="1"/>
</dbReference>
<evidence type="ECO:0000256" key="10">
    <source>
        <dbReference type="HAMAP-Rule" id="MF_01486"/>
    </source>
</evidence>
<evidence type="ECO:0000256" key="1">
    <source>
        <dbReference type="ARBA" id="ARBA00022722"/>
    </source>
</evidence>
<dbReference type="InterPro" id="IPR006697">
    <property type="entry name" value="RecC"/>
</dbReference>
<keyword evidence="7 10" id="KW-0067">ATP-binding</keyword>
<evidence type="ECO:0000256" key="8">
    <source>
        <dbReference type="ARBA" id="ARBA00023125"/>
    </source>
</evidence>
<dbReference type="SUPFAM" id="SSF52980">
    <property type="entry name" value="Restriction endonuclease-like"/>
    <property type="match status" value="1"/>
</dbReference>
<keyword evidence="6 10" id="KW-0269">Exonuclease</keyword>
<evidence type="ECO:0000256" key="2">
    <source>
        <dbReference type="ARBA" id="ARBA00022741"/>
    </source>
</evidence>
<accession>A0ABN1L7X0</accession>
<comment type="subunit">
    <text evidence="10">Heterotrimer of RecB, RecC and RecD. All subunits contribute to DNA-binding.</text>
</comment>
<keyword evidence="2 10" id="KW-0547">Nucleotide-binding</keyword>
<comment type="similarity">
    <text evidence="10">Belongs to the RecC family.</text>
</comment>
<evidence type="ECO:0000256" key="4">
    <source>
        <dbReference type="ARBA" id="ARBA00022801"/>
    </source>
</evidence>
<evidence type="ECO:0000313" key="12">
    <source>
        <dbReference type="EMBL" id="GAA0818757.1"/>
    </source>
</evidence>
<gene>
    <name evidence="10 12" type="primary">recC</name>
    <name evidence="12" type="ORF">GCM10009111_21880</name>
</gene>
<evidence type="ECO:0000313" key="13">
    <source>
        <dbReference type="Proteomes" id="UP001500021"/>
    </source>
</evidence>
<dbReference type="Gene3D" id="3.40.50.10930">
    <property type="match status" value="1"/>
</dbReference>
<keyword evidence="5 10" id="KW-0347">Helicase</keyword>
<dbReference type="NCBIfam" id="TIGR01450">
    <property type="entry name" value="recC"/>
    <property type="match status" value="1"/>
</dbReference>
<comment type="function">
    <text evidence="10">A helicase/nuclease that prepares dsDNA breaks (DSB) for recombinational DNA repair. Binds to DSBs and unwinds DNA via a highly rapid and processive ATP-dependent bidirectional helicase activity. Unwinds dsDNA until it encounters a Chi (crossover hotspot instigator) sequence from the 3' direction. Cuts ssDNA a few nucleotides 3' to the Chi site. The properties and activities of the enzyme are changed at Chi. The Chi-altered holoenzyme produces a long 3'-ssDNA overhang and facilitates RecA-binding to the ssDNA for homologous DNA recombination and repair. Holoenzyme degrades any linearized DNA that is unable to undergo homologous recombination. In the holoenzyme this subunit recognizes the wild-type Chi sequence, and when added to isolated RecB increases its ATP-dependent helicase processivity.</text>
</comment>
<keyword evidence="9 10" id="KW-0234">DNA repair</keyword>
<dbReference type="Proteomes" id="UP001500021">
    <property type="component" value="Unassembled WGS sequence"/>
</dbReference>
<keyword evidence="3 10" id="KW-0227">DNA damage</keyword>
<evidence type="ECO:0000256" key="6">
    <source>
        <dbReference type="ARBA" id="ARBA00022839"/>
    </source>
</evidence>
<dbReference type="InterPro" id="IPR011335">
    <property type="entry name" value="Restrct_endonuc-II-like"/>
</dbReference>
<protein>
    <recommendedName>
        <fullName evidence="10">RecBCD enzyme subunit RecC</fullName>
    </recommendedName>
    <alternativeName>
        <fullName evidence="10">Exonuclease V subunit RecC</fullName>
        <shortName evidence="10">ExoV subunit RecC</shortName>
    </alternativeName>
    <alternativeName>
        <fullName evidence="10">Helicase/nuclease RecBCD subunit RecC</fullName>
    </alternativeName>
</protein>
<dbReference type="PANTHER" id="PTHR30591:SF1">
    <property type="entry name" value="RECBCD ENZYME SUBUNIT RECC"/>
    <property type="match status" value="1"/>
</dbReference>
<dbReference type="Pfam" id="PF17946">
    <property type="entry name" value="RecC_C"/>
    <property type="match status" value="1"/>
</dbReference>
<dbReference type="InterPro" id="IPR013986">
    <property type="entry name" value="DExx_box_DNA_helicase_dom_sf"/>
</dbReference>
<evidence type="ECO:0000256" key="9">
    <source>
        <dbReference type="ARBA" id="ARBA00023204"/>
    </source>
</evidence>
<evidence type="ECO:0000256" key="5">
    <source>
        <dbReference type="ARBA" id="ARBA00022806"/>
    </source>
</evidence>
<dbReference type="EMBL" id="BAAAFA010000007">
    <property type="protein sequence ID" value="GAA0818757.1"/>
    <property type="molecule type" value="Genomic_DNA"/>
</dbReference>
<name>A0ABN1L7X0_9GAMM</name>
<keyword evidence="8 10" id="KW-0238">DNA-binding</keyword>
<dbReference type="InterPro" id="IPR027417">
    <property type="entry name" value="P-loop_NTPase"/>
</dbReference>
<evidence type="ECO:0000256" key="3">
    <source>
        <dbReference type="ARBA" id="ARBA00022763"/>
    </source>
</evidence>
<organism evidence="12 13">
    <name type="scientific">Colwellia asteriadis</name>
    <dbReference type="NCBI Taxonomy" id="517723"/>
    <lineage>
        <taxon>Bacteria</taxon>
        <taxon>Pseudomonadati</taxon>
        <taxon>Pseudomonadota</taxon>
        <taxon>Gammaproteobacteria</taxon>
        <taxon>Alteromonadales</taxon>
        <taxon>Colwelliaceae</taxon>
        <taxon>Colwellia</taxon>
    </lineage>
</organism>
<proteinExistence type="inferred from homology"/>
<feature type="domain" description="RecC C-terminal" evidence="11">
    <location>
        <begin position="861"/>
        <end position="1104"/>
    </location>
</feature>
<dbReference type="SUPFAM" id="SSF52540">
    <property type="entry name" value="P-loop containing nucleoside triphosphate hydrolases"/>
    <property type="match status" value="2"/>
</dbReference>